<keyword evidence="3" id="KW-1185">Reference proteome</keyword>
<feature type="compositionally biased region" description="Pro residues" evidence="1">
    <location>
        <begin position="16"/>
        <end position="28"/>
    </location>
</feature>
<sequence>MPMMEDQSSSYSSQTLPPPSSTPQPPSQFPTSSDKTHPPPPPGYQASGYQPPQQQGPGQSPYGGAGRVDANKKPNLPNMNNSGQQLWQRMKQAPGAGAVKFNIPKRPYVMANQTFPLGDQPPGQTLPNMTATTAAASAVATATVSAGNAQARLKAKQSRWETVGQRSQDNAVGRGGATRGRVGARLGNYRNVFSQRSPSSSSFRSSQSSSQSPSPHSRNRDRSHHNRRYCRLTDMLYHNTSSI</sequence>
<dbReference type="Proteomes" id="UP001059041">
    <property type="component" value="Linkage Group LG5"/>
</dbReference>
<evidence type="ECO:0000313" key="3">
    <source>
        <dbReference type="Proteomes" id="UP001059041"/>
    </source>
</evidence>
<gene>
    <name evidence="2" type="ORF">IRJ41_021573</name>
</gene>
<feature type="compositionally biased region" description="Basic residues" evidence="1">
    <location>
        <begin position="217"/>
        <end position="230"/>
    </location>
</feature>
<feature type="compositionally biased region" description="Polar residues" evidence="1">
    <location>
        <begin position="77"/>
        <end position="87"/>
    </location>
</feature>
<feature type="compositionally biased region" description="Low complexity" evidence="1">
    <location>
        <begin position="194"/>
        <end position="216"/>
    </location>
</feature>
<dbReference type="EMBL" id="JAFHDT010000005">
    <property type="protein sequence ID" value="KAI7810048.1"/>
    <property type="molecule type" value="Genomic_DNA"/>
</dbReference>
<feature type="compositionally biased region" description="Low complexity" evidence="1">
    <location>
        <begin position="44"/>
        <end position="60"/>
    </location>
</feature>
<evidence type="ECO:0000313" key="2">
    <source>
        <dbReference type="EMBL" id="KAI7810048.1"/>
    </source>
</evidence>
<protein>
    <submittedName>
        <fullName evidence="2">Leukocyte receptor cluster member 8-like protein</fullName>
    </submittedName>
</protein>
<organism evidence="2 3">
    <name type="scientific">Triplophysa rosa</name>
    <name type="common">Cave loach</name>
    <dbReference type="NCBI Taxonomy" id="992332"/>
    <lineage>
        <taxon>Eukaryota</taxon>
        <taxon>Metazoa</taxon>
        <taxon>Chordata</taxon>
        <taxon>Craniata</taxon>
        <taxon>Vertebrata</taxon>
        <taxon>Euteleostomi</taxon>
        <taxon>Actinopterygii</taxon>
        <taxon>Neopterygii</taxon>
        <taxon>Teleostei</taxon>
        <taxon>Ostariophysi</taxon>
        <taxon>Cypriniformes</taxon>
        <taxon>Nemacheilidae</taxon>
        <taxon>Triplophysa</taxon>
    </lineage>
</organism>
<feature type="region of interest" description="Disordered" evidence="1">
    <location>
        <begin position="1"/>
        <end position="94"/>
    </location>
</feature>
<accession>A0A9W7WXM0</accession>
<name>A0A9W7WXM0_TRIRA</name>
<dbReference type="AlphaFoldDB" id="A0A9W7WXM0"/>
<proteinExistence type="predicted"/>
<reference evidence="2" key="1">
    <citation type="submission" date="2021-02" db="EMBL/GenBank/DDBJ databases">
        <title>Comparative genomics reveals that relaxation of natural selection precedes convergent phenotypic evolution of cavefish.</title>
        <authorList>
            <person name="Peng Z."/>
        </authorList>
    </citation>
    <scope>NUCLEOTIDE SEQUENCE</scope>
    <source>
        <tissue evidence="2">Muscle</tissue>
    </source>
</reference>
<feature type="region of interest" description="Disordered" evidence="1">
    <location>
        <begin position="157"/>
        <end position="243"/>
    </location>
</feature>
<evidence type="ECO:0000256" key="1">
    <source>
        <dbReference type="SAM" id="MobiDB-lite"/>
    </source>
</evidence>
<keyword evidence="2" id="KW-0675">Receptor</keyword>
<comment type="caution">
    <text evidence="2">The sequence shown here is derived from an EMBL/GenBank/DDBJ whole genome shotgun (WGS) entry which is preliminary data.</text>
</comment>